<reference evidence="19" key="1">
    <citation type="submission" date="2021-01" db="UniProtKB">
        <authorList>
            <consortium name="EnsemblMetazoa"/>
        </authorList>
    </citation>
    <scope>IDENTIFICATION</scope>
</reference>
<evidence type="ECO:0000256" key="11">
    <source>
        <dbReference type="ARBA" id="ARBA00023136"/>
    </source>
</evidence>
<protein>
    <recommendedName>
        <fullName evidence="3">ABC-type xenobiotic transporter</fullName>
        <ecNumber evidence="3">7.6.2.2</ecNumber>
    </recommendedName>
</protein>
<feature type="transmembrane region" description="Helical" evidence="15">
    <location>
        <begin position="801"/>
        <end position="826"/>
    </location>
</feature>
<dbReference type="CDD" id="cd18577">
    <property type="entry name" value="ABC_6TM_Pgp_ABCB1_D1_like"/>
    <property type="match status" value="1"/>
</dbReference>
<keyword evidence="16" id="KW-0732">Signal</keyword>
<dbReference type="InParanoid" id="A0A7M7Q5A0"/>
<keyword evidence="4" id="KW-0813">Transport</keyword>
<keyword evidence="12" id="KW-0325">Glycoprotein</keyword>
<evidence type="ECO:0000259" key="17">
    <source>
        <dbReference type="PROSITE" id="PS50893"/>
    </source>
</evidence>
<feature type="transmembrane region" description="Helical" evidence="15">
    <location>
        <begin position="908"/>
        <end position="928"/>
    </location>
</feature>
<feature type="transmembrane region" description="Helical" evidence="15">
    <location>
        <begin position="246"/>
        <end position="264"/>
    </location>
</feature>
<evidence type="ECO:0000256" key="9">
    <source>
        <dbReference type="ARBA" id="ARBA00022967"/>
    </source>
</evidence>
<feature type="transmembrane region" description="Helical" evidence="15">
    <location>
        <begin position="176"/>
        <end position="196"/>
    </location>
</feature>
<evidence type="ECO:0000256" key="16">
    <source>
        <dbReference type="SAM" id="SignalP"/>
    </source>
</evidence>
<dbReference type="GO" id="GO:0005743">
    <property type="term" value="C:mitochondrial inner membrane"/>
    <property type="evidence" value="ECO:0007669"/>
    <property type="project" value="TreeGrafter"/>
</dbReference>
<evidence type="ECO:0000256" key="5">
    <source>
        <dbReference type="ARBA" id="ARBA00022692"/>
    </source>
</evidence>
<keyword evidence="11 15" id="KW-0472">Membrane</keyword>
<feature type="chain" id="PRO_5029486076" description="ABC-type xenobiotic transporter" evidence="16">
    <location>
        <begin position="23"/>
        <end position="1324"/>
    </location>
</feature>
<keyword evidence="7" id="KW-0547">Nucleotide-binding</keyword>
<evidence type="ECO:0000256" key="4">
    <source>
        <dbReference type="ARBA" id="ARBA00022448"/>
    </source>
</evidence>
<dbReference type="InterPro" id="IPR011527">
    <property type="entry name" value="ABC1_TM_dom"/>
</dbReference>
<dbReference type="GeneID" id="100115608"/>
<evidence type="ECO:0000256" key="3">
    <source>
        <dbReference type="ARBA" id="ARBA00012191"/>
    </source>
</evidence>
<dbReference type="PANTHER" id="PTHR43394">
    <property type="entry name" value="ATP-DEPENDENT PERMEASE MDL1, MITOCHONDRIAL"/>
    <property type="match status" value="1"/>
</dbReference>
<dbReference type="Gene3D" id="1.20.1560.10">
    <property type="entry name" value="ABC transporter type 1, transmembrane domain"/>
    <property type="match status" value="1"/>
</dbReference>
<keyword evidence="8" id="KW-0067">ATP-binding</keyword>
<dbReference type="GO" id="GO:0005524">
    <property type="term" value="F:ATP binding"/>
    <property type="evidence" value="ECO:0007669"/>
    <property type="project" value="UniProtKB-KW"/>
</dbReference>
<sequence>MFAALAITVTLVISSTTHPLHATMTKKQHELRNHKNLRLVIPGSGDSNVVLQHPVKNIDYRKEGHEANGEKNQISAELEEKGEKKATIQPITFFKLFQFTTGFEKMLMCLGVVCGIISGLAIPANIYIFGKLVGSMVKAEMGSGINPENVSIAGDMNITNGFVMEAVTEFAIGNSAIGVILLVFTYFGVMLFNYVAHKQSFRVRTMYLRSVLHQDIAWYDLSKSGEVASRLTEDVIKYEDGVGEKVPMFLHNVFAFIGSLGLAFFTGWQLTLVCMASVPVMTLVLACIVRVSSTLTRREVEVYAVAGSIAEEVLAGVRTVVAFAGQAKELTRYTANLDMTYRNNIKKGLLSGVGQGVLWLSMYASYALSFWYGVTLIIDERAKPLEEQTYNATTMITVFFSIMMGSINLGAATPFVEAFGISKAAASKVFSVIRRKPAINSQTDEGRRPGDIQGSIQFKDICFEYPSRTDVKVLKGLNFSVNQGETVALVGSSGCGKSTCIQLLQRFYDPSRGQISIDGHDLREFNVKWLRNCFGIVGQEPVLFDTTIAENIRFGDLDAPMEKIVQAAKEANAHNFIMKLPNKYDTLVGERGAQISGGQKQRIAIARALIKNPRILLLDEATSALDTRSESKVQAALDKAHKGRTTIIVAHRLTTIRGADKIIVISDGGVVEEGKHDELMERQGHYYSLVTAQVSDFTKTISNNNNNNNCPANKDDESDEDKIETMPRRYVTVDEAVPVKQEPNVSTLRILQLNRSEWPYNTIACLTSIATGFSMPLFSVLFGDIIGVLSIQNPDDVRSETNIYCVYFVVAGIVIGLSNFAQVYLFRIAGEKLTMRLRSLLFEAMLRQEVGWYDEPSNGTGALCSKLSTEAAAVQGAIGQRIGTIIQSCSTICLSIALAMYYEWRLGLVGMAFIPLIMIVTYVQGLLFRKETLNYHTSLESSTKIAVEAVGNVRTVIGLSREDTFCQSYMNSIRPSLRIAVRNTHYRGLVFGMARSISFFAYATCMYYGGHLIETEGLFYAKVFKVSQALIMGTVMVANASAFAPNLQKGLIAAEQIINLIERRPRIQDPKNPAPATWVSDANVDYKKVTFVYSTRPSTKVLNEFDLKVPSGQTIALIGSSGCGKSTAVQLLERFYDPDSGSIELSKNDIRAVRQSALRKQLGLVSQEPTLFARSIAENIAYGDNDRDVPMQEVIAAAKKANIHNFVSSLPRGYETVLGDRGTQLSGGQKQRVAIARALLRNPKILLLDEATSALDSESEKIVQAALDEAKAGRTCILIAHRLSTVEDADKICVVHRGSIAESGTHEELIEQRGMYYGLLCLQN</sequence>
<name>A0A7M7Q5A0_NASVI</name>
<dbReference type="GO" id="GO:0008559">
    <property type="term" value="F:ABC-type xenobiotic transporter activity"/>
    <property type="evidence" value="ECO:0007669"/>
    <property type="project" value="UniProtKB-EC"/>
</dbReference>
<keyword evidence="5 15" id="KW-0812">Transmembrane</keyword>
<dbReference type="GO" id="GO:0016887">
    <property type="term" value="F:ATP hydrolysis activity"/>
    <property type="evidence" value="ECO:0007669"/>
    <property type="project" value="InterPro"/>
</dbReference>
<dbReference type="SUPFAM" id="SSF52540">
    <property type="entry name" value="P-loop containing nucleoside triphosphate hydrolases"/>
    <property type="match status" value="2"/>
</dbReference>
<dbReference type="InterPro" id="IPR017871">
    <property type="entry name" value="ABC_transporter-like_CS"/>
</dbReference>
<keyword evidence="10 15" id="KW-1133">Transmembrane helix</keyword>
<organism evidence="19 20">
    <name type="scientific">Nasonia vitripennis</name>
    <name type="common">Parasitic wasp</name>
    <dbReference type="NCBI Taxonomy" id="7425"/>
    <lineage>
        <taxon>Eukaryota</taxon>
        <taxon>Metazoa</taxon>
        <taxon>Ecdysozoa</taxon>
        <taxon>Arthropoda</taxon>
        <taxon>Hexapoda</taxon>
        <taxon>Insecta</taxon>
        <taxon>Pterygota</taxon>
        <taxon>Neoptera</taxon>
        <taxon>Endopterygota</taxon>
        <taxon>Hymenoptera</taxon>
        <taxon>Apocrita</taxon>
        <taxon>Proctotrupomorpha</taxon>
        <taxon>Chalcidoidea</taxon>
        <taxon>Pteromalidae</taxon>
        <taxon>Pteromalinae</taxon>
        <taxon>Nasonia</taxon>
    </lineage>
</organism>
<dbReference type="InterPro" id="IPR003593">
    <property type="entry name" value="AAA+_ATPase"/>
</dbReference>
<evidence type="ECO:0000256" key="2">
    <source>
        <dbReference type="ARBA" id="ARBA00007577"/>
    </source>
</evidence>
<evidence type="ECO:0000313" key="19">
    <source>
        <dbReference type="EnsemblMetazoa" id="XP_031781201"/>
    </source>
</evidence>
<dbReference type="Pfam" id="PF00005">
    <property type="entry name" value="ABC_tran"/>
    <property type="match status" value="2"/>
</dbReference>
<feature type="transmembrane region" description="Helical" evidence="15">
    <location>
        <begin position="392"/>
        <end position="416"/>
    </location>
</feature>
<evidence type="ECO:0000256" key="15">
    <source>
        <dbReference type="SAM" id="Phobius"/>
    </source>
</evidence>
<dbReference type="PROSITE" id="PS50893">
    <property type="entry name" value="ABC_TRANSPORTER_2"/>
    <property type="match status" value="2"/>
</dbReference>
<accession>A0A7M7Q5A0</accession>
<dbReference type="GO" id="GO:0017085">
    <property type="term" value="P:response to insecticide"/>
    <property type="evidence" value="ECO:0007669"/>
    <property type="project" value="UniProtKB-ARBA"/>
</dbReference>
<dbReference type="SMR" id="A0A7M7Q5A0"/>
<feature type="transmembrane region" description="Helical" evidence="15">
    <location>
        <begin position="758"/>
        <end position="781"/>
    </location>
</feature>
<evidence type="ECO:0000256" key="10">
    <source>
        <dbReference type="ARBA" id="ARBA00022989"/>
    </source>
</evidence>
<comment type="catalytic activity">
    <reaction evidence="13">
        <text>ATP + H2O + xenobioticSide 1 = ADP + phosphate + xenobioticSide 2.</text>
        <dbReference type="EC" id="7.6.2.2"/>
    </reaction>
</comment>
<dbReference type="Gene3D" id="3.40.50.300">
    <property type="entry name" value="P-loop containing nucleotide triphosphate hydrolases"/>
    <property type="match status" value="2"/>
</dbReference>
<comment type="similarity">
    <text evidence="2">Belongs to the ABC transporter superfamily. ABCB family. Multidrug resistance exporter (TC 3.A.1.201) subfamily.</text>
</comment>
<dbReference type="GO" id="GO:0090374">
    <property type="term" value="P:oligopeptide export from mitochondrion"/>
    <property type="evidence" value="ECO:0007669"/>
    <property type="project" value="TreeGrafter"/>
</dbReference>
<dbReference type="PROSITE" id="PS00211">
    <property type="entry name" value="ABC_TRANSPORTER_1"/>
    <property type="match status" value="2"/>
</dbReference>
<dbReference type="FunFam" id="1.20.1560.10:FF:000009">
    <property type="entry name" value="ABC transporter B family member 1"/>
    <property type="match status" value="1"/>
</dbReference>
<dbReference type="GO" id="GO:0015421">
    <property type="term" value="F:ABC-type oligopeptide transporter activity"/>
    <property type="evidence" value="ECO:0007669"/>
    <property type="project" value="TreeGrafter"/>
</dbReference>
<dbReference type="EC" id="7.6.2.2" evidence="3"/>
<feature type="transmembrane region" description="Helical" evidence="15">
    <location>
        <begin position="349"/>
        <end position="372"/>
    </location>
</feature>
<dbReference type="CDD" id="cd03249">
    <property type="entry name" value="ABC_MTABC3_MDL1_MDL2"/>
    <property type="match status" value="2"/>
</dbReference>
<evidence type="ECO:0000259" key="18">
    <source>
        <dbReference type="PROSITE" id="PS50929"/>
    </source>
</evidence>
<dbReference type="PANTHER" id="PTHR43394:SF27">
    <property type="entry name" value="ATP-DEPENDENT TRANSLOCASE ABCB1-LIKE"/>
    <property type="match status" value="1"/>
</dbReference>
<evidence type="ECO:0000256" key="8">
    <source>
        <dbReference type="ARBA" id="ARBA00022840"/>
    </source>
</evidence>
<feature type="domain" description="ABC transmembrane type-1" evidence="18">
    <location>
        <begin position="110"/>
        <end position="419"/>
    </location>
</feature>
<feature type="domain" description="ABC transporter" evidence="17">
    <location>
        <begin position="456"/>
        <end position="692"/>
    </location>
</feature>
<dbReference type="SMART" id="SM00382">
    <property type="entry name" value="AAA"/>
    <property type="match status" value="2"/>
</dbReference>
<feature type="domain" description="ABC transmembrane type-1" evidence="18">
    <location>
        <begin position="763"/>
        <end position="1049"/>
    </location>
</feature>
<evidence type="ECO:0000256" key="12">
    <source>
        <dbReference type="ARBA" id="ARBA00023180"/>
    </source>
</evidence>
<dbReference type="GO" id="GO:0097254">
    <property type="term" value="P:renal tubular secretion"/>
    <property type="evidence" value="ECO:0007669"/>
    <property type="project" value="UniProtKB-ARBA"/>
</dbReference>
<dbReference type="EnsemblMetazoa" id="XM_031925341">
    <property type="protein sequence ID" value="XP_031781201"/>
    <property type="gene ID" value="LOC100115608"/>
</dbReference>
<keyword evidence="9" id="KW-1278">Translocase</keyword>
<dbReference type="RefSeq" id="XP_031781201.1">
    <property type="nucleotide sequence ID" value="XM_031925341.2"/>
</dbReference>
<evidence type="ECO:0000256" key="1">
    <source>
        <dbReference type="ARBA" id="ARBA00004141"/>
    </source>
</evidence>
<dbReference type="SUPFAM" id="SSF90123">
    <property type="entry name" value="ABC transporter transmembrane region"/>
    <property type="match status" value="2"/>
</dbReference>
<dbReference type="FunFam" id="3.40.50.300:FF:000479">
    <property type="entry name" value="Multidrug resistance protein 1A"/>
    <property type="match status" value="2"/>
</dbReference>
<dbReference type="FunFam" id="1.20.1560.10:FF:000018">
    <property type="entry name" value="ATP-binding cassette subfamily B member 11"/>
    <property type="match status" value="1"/>
</dbReference>
<evidence type="ECO:0000256" key="7">
    <source>
        <dbReference type="ARBA" id="ARBA00022741"/>
    </source>
</evidence>
<proteinExistence type="inferred from homology"/>
<dbReference type="Pfam" id="PF00664">
    <property type="entry name" value="ABC_membrane"/>
    <property type="match status" value="2"/>
</dbReference>
<dbReference type="PROSITE" id="PS50929">
    <property type="entry name" value="ABC_TM1F"/>
    <property type="match status" value="2"/>
</dbReference>
<evidence type="ECO:0000256" key="6">
    <source>
        <dbReference type="ARBA" id="ARBA00022737"/>
    </source>
</evidence>
<dbReference type="InterPro" id="IPR036640">
    <property type="entry name" value="ABC1_TM_sf"/>
</dbReference>
<dbReference type="FunCoup" id="A0A7M7Q5A0">
    <property type="interactions" value="87"/>
</dbReference>
<dbReference type="CTD" id="36428"/>
<dbReference type="OrthoDB" id="6500128at2759"/>
<keyword evidence="6" id="KW-0677">Repeat</keyword>
<dbReference type="InterPro" id="IPR039421">
    <property type="entry name" value="Type_1_exporter"/>
</dbReference>
<keyword evidence="20" id="KW-1185">Reference proteome</keyword>
<evidence type="ECO:0000256" key="13">
    <source>
        <dbReference type="ARBA" id="ARBA00034018"/>
    </source>
</evidence>
<feature type="region of interest" description="Disordered" evidence="14">
    <location>
        <begin position="702"/>
        <end position="721"/>
    </location>
</feature>
<dbReference type="InterPro" id="IPR003439">
    <property type="entry name" value="ABC_transporter-like_ATP-bd"/>
</dbReference>
<dbReference type="Proteomes" id="UP000002358">
    <property type="component" value="Unassembled WGS sequence"/>
</dbReference>
<evidence type="ECO:0000256" key="14">
    <source>
        <dbReference type="SAM" id="MobiDB-lite"/>
    </source>
</evidence>
<evidence type="ECO:0000313" key="20">
    <source>
        <dbReference type="Proteomes" id="UP000002358"/>
    </source>
</evidence>
<dbReference type="InterPro" id="IPR027417">
    <property type="entry name" value="P-loop_NTPase"/>
</dbReference>
<feature type="signal peptide" evidence="16">
    <location>
        <begin position="1"/>
        <end position="22"/>
    </location>
</feature>
<comment type="subcellular location">
    <subcellularLocation>
        <location evidence="1">Membrane</location>
        <topology evidence="1">Multi-pass membrane protein</topology>
    </subcellularLocation>
</comment>
<feature type="domain" description="ABC transporter" evidence="17">
    <location>
        <begin position="1084"/>
        <end position="1322"/>
    </location>
</feature>
<feature type="transmembrane region" description="Helical" evidence="15">
    <location>
        <begin position="988"/>
        <end position="1009"/>
    </location>
</feature>
<dbReference type="CDD" id="cd18578">
    <property type="entry name" value="ABC_6TM_Pgp_ABCB1_D2_like"/>
    <property type="match status" value="1"/>
</dbReference>